<dbReference type="InterPro" id="IPR013178">
    <property type="entry name" value="Histone_AcTrfase_Rtt109/CBP"/>
</dbReference>
<evidence type="ECO:0000259" key="9">
    <source>
        <dbReference type="PROSITE" id="PS51727"/>
    </source>
</evidence>
<dbReference type="GO" id="GO:0003713">
    <property type="term" value="F:transcription coactivator activity"/>
    <property type="evidence" value="ECO:0007669"/>
    <property type="project" value="TreeGrafter"/>
</dbReference>
<keyword evidence="7" id="KW-0539">Nucleus</keyword>
<evidence type="ECO:0000256" key="4">
    <source>
        <dbReference type="ARBA" id="ARBA00022853"/>
    </source>
</evidence>
<proteinExistence type="predicted"/>
<dbReference type="InterPro" id="IPR031162">
    <property type="entry name" value="CBP_P300_HAT"/>
</dbReference>
<dbReference type="GO" id="GO:0005667">
    <property type="term" value="C:transcription regulator complex"/>
    <property type="evidence" value="ECO:0007669"/>
    <property type="project" value="TreeGrafter"/>
</dbReference>
<feature type="domain" description="CBP/p300-type HAT" evidence="9">
    <location>
        <begin position="12"/>
        <end position="199"/>
    </location>
</feature>
<keyword evidence="3" id="KW-0808">Transferase</keyword>
<dbReference type="SMART" id="SM01250">
    <property type="entry name" value="KAT11"/>
    <property type="match status" value="1"/>
</dbReference>
<evidence type="ECO:0000256" key="5">
    <source>
        <dbReference type="ARBA" id="ARBA00023015"/>
    </source>
</evidence>
<evidence type="ECO:0000256" key="7">
    <source>
        <dbReference type="ARBA" id="ARBA00023242"/>
    </source>
</evidence>
<sequence>MAAPAQPWQHRHYSVQRLHRGDLASFIKERVDNRLQELEMQQPAGYIIFAVVPINETVYYHVPPLVCERCAVSTADQSQAPPPETIPYTNKCTCIHQVQEGQAVLFMVLCCREHGASACNAGRVYLSYLDTVALAKPAEARTTIYQEVVAAYMDWVRRRGFRFVHLWSWPSAEGDEYILVRSADALPYAQFMYAAITSW</sequence>
<comment type="subcellular location">
    <subcellularLocation>
        <location evidence="1">Nucleus</location>
    </subcellularLocation>
</comment>
<dbReference type="PANTHER" id="PTHR13808">
    <property type="entry name" value="CBP/P300-RELATED"/>
    <property type="match status" value="1"/>
</dbReference>
<keyword evidence="4" id="KW-0156">Chromatin regulator</keyword>
<dbReference type="AlphaFoldDB" id="A0A836CK84"/>
<organism evidence="10 11">
    <name type="scientific">Tribonema minus</name>
    <dbReference type="NCBI Taxonomy" id="303371"/>
    <lineage>
        <taxon>Eukaryota</taxon>
        <taxon>Sar</taxon>
        <taxon>Stramenopiles</taxon>
        <taxon>Ochrophyta</taxon>
        <taxon>PX clade</taxon>
        <taxon>Xanthophyceae</taxon>
        <taxon>Tribonematales</taxon>
        <taxon>Tribonemataceae</taxon>
        <taxon>Tribonema</taxon>
    </lineage>
</organism>
<evidence type="ECO:0000313" key="11">
    <source>
        <dbReference type="Proteomes" id="UP000664859"/>
    </source>
</evidence>
<comment type="catalytic activity">
    <reaction evidence="8">
        <text>L-lysyl-[protein] + acetyl-CoA = N(6)-acetyl-L-lysyl-[protein] + CoA + H(+)</text>
        <dbReference type="Rhea" id="RHEA:45948"/>
        <dbReference type="Rhea" id="RHEA-COMP:9752"/>
        <dbReference type="Rhea" id="RHEA-COMP:10731"/>
        <dbReference type="ChEBI" id="CHEBI:15378"/>
        <dbReference type="ChEBI" id="CHEBI:29969"/>
        <dbReference type="ChEBI" id="CHEBI:57287"/>
        <dbReference type="ChEBI" id="CHEBI:57288"/>
        <dbReference type="ChEBI" id="CHEBI:61930"/>
        <dbReference type="EC" id="2.3.1.48"/>
    </reaction>
</comment>
<evidence type="ECO:0000313" key="10">
    <source>
        <dbReference type="EMBL" id="KAG5189252.1"/>
    </source>
</evidence>
<name>A0A836CK84_9STRA</name>
<accession>A0A836CK84</accession>
<protein>
    <recommendedName>
        <fullName evidence="2">histone acetyltransferase</fullName>
        <ecNumber evidence="2">2.3.1.48</ecNumber>
    </recommendedName>
</protein>
<dbReference type="GO" id="GO:0031490">
    <property type="term" value="F:chromatin DNA binding"/>
    <property type="evidence" value="ECO:0007669"/>
    <property type="project" value="TreeGrafter"/>
</dbReference>
<reference evidence="10" key="1">
    <citation type="submission" date="2021-02" db="EMBL/GenBank/DDBJ databases">
        <title>First Annotated Genome of the Yellow-green Alga Tribonema minus.</title>
        <authorList>
            <person name="Mahan K.M."/>
        </authorList>
    </citation>
    <scope>NUCLEOTIDE SEQUENCE</scope>
    <source>
        <strain evidence="10">UTEX B ZZ1240</strain>
    </source>
</reference>
<dbReference type="EMBL" id="JAFCMP010000055">
    <property type="protein sequence ID" value="KAG5189252.1"/>
    <property type="molecule type" value="Genomic_DNA"/>
</dbReference>
<dbReference type="Proteomes" id="UP000664859">
    <property type="component" value="Unassembled WGS sequence"/>
</dbReference>
<dbReference type="PROSITE" id="PS51727">
    <property type="entry name" value="CBP_P300_HAT"/>
    <property type="match status" value="1"/>
</dbReference>
<comment type="caution">
    <text evidence="10">The sequence shown here is derived from an EMBL/GenBank/DDBJ whole genome shotgun (WGS) entry which is preliminary data.</text>
</comment>
<dbReference type="OrthoDB" id="6514242at2759"/>
<evidence type="ECO:0000256" key="8">
    <source>
        <dbReference type="ARBA" id="ARBA00048017"/>
    </source>
</evidence>
<evidence type="ECO:0000256" key="2">
    <source>
        <dbReference type="ARBA" id="ARBA00013184"/>
    </source>
</evidence>
<keyword evidence="11" id="KW-1185">Reference proteome</keyword>
<dbReference type="GO" id="GO:0004402">
    <property type="term" value="F:histone acetyltransferase activity"/>
    <property type="evidence" value="ECO:0007669"/>
    <property type="project" value="InterPro"/>
</dbReference>
<dbReference type="GO" id="GO:0005634">
    <property type="term" value="C:nucleus"/>
    <property type="evidence" value="ECO:0007669"/>
    <property type="project" value="UniProtKB-SubCell"/>
</dbReference>
<dbReference type="Pfam" id="PF08214">
    <property type="entry name" value="HAT_KAT11"/>
    <property type="match status" value="1"/>
</dbReference>
<dbReference type="PANTHER" id="PTHR13808:SF1">
    <property type="entry name" value="HISTONE ACETYLTRANSFERASE"/>
    <property type="match status" value="1"/>
</dbReference>
<dbReference type="GO" id="GO:0045944">
    <property type="term" value="P:positive regulation of transcription by RNA polymerase II"/>
    <property type="evidence" value="ECO:0007669"/>
    <property type="project" value="TreeGrafter"/>
</dbReference>
<gene>
    <name evidence="10" type="ORF">JKP88DRAFT_286940</name>
</gene>
<evidence type="ECO:0000256" key="1">
    <source>
        <dbReference type="ARBA" id="ARBA00004123"/>
    </source>
</evidence>
<keyword evidence="5" id="KW-0805">Transcription regulation</keyword>
<keyword evidence="6" id="KW-0804">Transcription</keyword>
<evidence type="ECO:0000256" key="6">
    <source>
        <dbReference type="ARBA" id="ARBA00023163"/>
    </source>
</evidence>
<dbReference type="GO" id="GO:0000123">
    <property type="term" value="C:histone acetyltransferase complex"/>
    <property type="evidence" value="ECO:0007669"/>
    <property type="project" value="TreeGrafter"/>
</dbReference>
<dbReference type="EC" id="2.3.1.48" evidence="2"/>
<evidence type="ECO:0000256" key="3">
    <source>
        <dbReference type="ARBA" id="ARBA00022679"/>
    </source>
</evidence>